<sequence>MSKSVESLLARTFPEGATILYRSGLQKRIPDEYPINEIWERREYTPVGFDVEEDDVVIDIGAHIGAFTIYAARKARSGSVYSYEPSSDNFLILQRNVAINNLTNVCLFQMAVANNVSRKQLIIDETNDAGASFFKTGGTTELVDCTTLEGIFKSNLIEECGFLKIDCEGSEYEILFSTPMDIFRKINRIALEYHVRDKIPNCNPNALINFLRKRGYVIVKHTPKDGLGILCFKREL</sequence>
<dbReference type="PANTHER" id="PTHR34203:SF15">
    <property type="entry name" value="SLL1173 PROTEIN"/>
    <property type="match status" value="1"/>
</dbReference>
<dbReference type="EMBL" id="PFCH01000034">
    <property type="protein sequence ID" value="PIR72811.1"/>
    <property type="molecule type" value="Genomic_DNA"/>
</dbReference>
<dbReference type="Pfam" id="PF05050">
    <property type="entry name" value="Methyltransf_21"/>
    <property type="match status" value="1"/>
</dbReference>
<dbReference type="AlphaFoldDB" id="A0A2H0TKY0"/>
<dbReference type="Gene3D" id="3.40.50.150">
    <property type="entry name" value="Vaccinia Virus protein VP39"/>
    <property type="match status" value="1"/>
</dbReference>
<proteinExistence type="predicted"/>
<dbReference type="InterPro" id="IPR029063">
    <property type="entry name" value="SAM-dependent_MTases_sf"/>
</dbReference>
<evidence type="ECO:0000313" key="3">
    <source>
        <dbReference type="Proteomes" id="UP000228508"/>
    </source>
</evidence>
<reference evidence="3" key="1">
    <citation type="submission" date="2017-09" db="EMBL/GenBank/DDBJ databases">
        <title>Depth-based differentiation of microbial function through sediment-hosted aquifers and enrichment of novel symbionts in the deep terrestrial subsurface.</title>
        <authorList>
            <person name="Probst A.J."/>
            <person name="Ladd B."/>
            <person name="Jarett J.K."/>
            <person name="Geller-Mcgrath D.E."/>
            <person name="Sieber C.M.K."/>
            <person name="Emerson J.B."/>
            <person name="Anantharaman K."/>
            <person name="Thomas B.C."/>
            <person name="Malmstrom R."/>
            <person name="Stieglmeier M."/>
            <person name="Klingl A."/>
            <person name="Woyke T."/>
            <person name="Ryan C.M."/>
            <person name="Banfield J.F."/>
        </authorList>
    </citation>
    <scope>NUCLEOTIDE SEQUENCE [LARGE SCALE GENOMIC DNA]</scope>
</reference>
<evidence type="ECO:0000259" key="1">
    <source>
        <dbReference type="Pfam" id="PF05050"/>
    </source>
</evidence>
<protein>
    <recommendedName>
        <fullName evidence="1">Methyltransferase FkbM domain-containing protein</fullName>
    </recommendedName>
</protein>
<dbReference type="NCBIfam" id="TIGR01444">
    <property type="entry name" value="fkbM_fam"/>
    <property type="match status" value="1"/>
</dbReference>
<dbReference type="Proteomes" id="UP000228508">
    <property type="component" value="Unassembled WGS sequence"/>
</dbReference>
<evidence type="ECO:0000313" key="2">
    <source>
        <dbReference type="EMBL" id="PIR72811.1"/>
    </source>
</evidence>
<gene>
    <name evidence="2" type="ORF">COV26_01995</name>
</gene>
<dbReference type="InterPro" id="IPR052514">
    <property type="entry name" value="SAM-dependent_MTase"/>
</dbReference>
<name>A0A2H0TKY0_9BACT</name>
<dbReference type="PANTHER" id="PTHR34203">
    <property type="entry name" value="METHYLTRANSFERASE, FKBM FAMILY PROTEIN"/>
    <property type="match status" value="1"/>
</dbReference>
<dbReference type="SUPFAM" id="SSF53335">
    <property type="entry name" value="S-adenosyl-L-methionine-dependent methyltransferases"/>
    <property type="match status" value="1"/>
</dbReference>
<feature type="domain" description="Methyltransferase FkbM" evidence="1">
    <location>
        <begin position="59"/>
        <end position="217"/>
    </location>
</feature>
<comment type="caution">
    <text evidence="2">The sequence shown here is derived from an EMBL/GenBank/DDBJ whole genome shotgun (WGS) entry which is preliminary data.</text>
</comment>
<accession>A0A2H0TKY0</accession>
<organism evidence="2 3">
    <name type="scientific">Candidatus Nealsonbacteria bacterium CG10_big_fil_rev_8_21_14_0_10_36_23</name>
    <dbReference type="NCBI Taxonomy" id="1974709"/>
    <lineage>
        <taxon>Bacteria</taxon>
        <taxon>Candidatus Nealsoniibacteriota</taxon>
    </lineage>
</organism>
<dbReference type="InterPro" id="IPR006342">
    <property type="entry name" value="FkbM_mtfrase"/>
</dbReference>